<feature type="domain" description="CHAT" evidence="2">
    <location>
        <begin position="24"/>
        <end position="163"/>
    </location>
</feature>
<dbReference type="Pfam" id="PF12770">
    <property type="entry name" value="CHAT"/>
    <property type="match status" value="1"/>
</dbReference>
<evidence type="ECO:0000313" key="4">
    <source>
        <dbReference type="Proteomes" id="UP001301728"/>
    </source>
</evidence>
<dbReference type="RefSeq" id="WP_323272044.1">
    <property type="nucleotide sequence ID" value="NZ_JAYGHT010000129.1"/>
</dbReference>
<reference evidence="3 4" key="1">
    <citation type="submission" date="2023-12" db="EMBL/GenBank/DDBJ databases">
        <title>Baltic Sea Cyanobacteria.</title>
        <authorList>
            <person name="Delbaje E."/>
            <person name="Fewer D.P."/>
            <person name="Shishido T.K."/>
        </authorList>
    </citation>
    <scope>NUCLEOTIDE SEQUENCE [LARGE SCALE GENOMIC DNA]</scope>
    <source>
        <strain evidence="3 4">CCNP 1315</strain>
    </source>
</reference>
<comment type="caution">
    <text evidence="3">The sequence shown here is derived from an EMBL/GenBank/DDBJ whole genome shotgun (WGS) entry which is preliminary data.</text>
</comment>
<accession>A0ABU5U1G4</accession>
<feature type="region of interest" description="Disordered" evidence="1">
    <location>
        <begin position="204"/>
        <end position="225"/>
    </location>
</feature>
<dbReference type="EMBL" id="JAYGHT010000129">
    <property type="protein sequence ID" value="MEA5521027.1"/>
    <property type="molecule type" value="Genomic_DNA"/>
</dbReference>
<proteinExistence type="predicted"/>
<evidence type="ECO:0000259" key="2">
    <source>
        <dbReference type="Pfam" id="PF12770"/>
    </source>
</evidence>
<dbReference type="InterPro" id="IPR024983">
    <property type="entry name" value="CHAT_dom"/>
</dbReference>
<keyword evidence="4" id="KW-1185">Reference proteome</keyword>
<sequence length="343" mass="38263">MVDNNVIARKILILSANPKSTTPLRLDEEVREIKEGLKRSHARDFFVIESAEATRYRDIRRAILDHQPNIVHFSGHGTGEDGLVFEDETGYQKLVDTEAIAGLFQLFSGQVECVVLNACHSEYQAQEIAKYINYVIGMSQAINDRAALEFSIAFYDALGAGQDYKFAYDLGCNAIRMADIPQEFIPQWYAKDTEDLTSQTATFRPRTQSDSNLSNLGEQKMTGGRNIRIGTGDYREISVNDQGQYVEGNYYNNNSAEKQNLAEAANEIQQLLEQLSKTNPTNTMNGKMKIAGEVIEQIESNPALMKRIMTALKAGGVSAFEQLLNHPAASFVIGALEEWNNKS</sequence>
<evidence type="ECO:0000313" key="3">
    <source>
        <dbReference type="EMBL" id="MEA5521027.1"/>
    </source>
</evidence>
<protein>
    <submittedName>
        <fullName evidence="3">CHAT domain-containing protein</fullName>
    </submittedName>
</protein>
<organism evidence="3 4">
    <name type="scientific">Limnoraphis robusta CCNP1315</name>
    <dbReference type="NCBI Taxonomy" id="3110306"/>
    <lineage>
        <taxon>Bacteria</taxon>
        <taxon>Bacillati</taxon>
        <taxon>Cyanobacteriota</taxon>
        <taxon>Cyanophyceae</taxon>
        <taxon>Oscillatoriophycideae</taxon>
        <taxon>Oscillatoriales</taxon>
        <taxon>Sirenicapillariaceae</taxon>
        <taxon>Limnoraphis</taxon>
    </lineage>
</organism>
<evidence type="ECO:0000256" key="1">
    <source>
        <dbReference type="SAM" id="MobiDB-lite"/>
    </source>
</evidence>
<dbReference type="Proteomes" id="UP001301728">
    <property type="component" value="Unassembled WGS sequence"/>
</dbReference>
<gene>
    <name evidence="3" type="ORF">VB854_18980</name>
</gene>
<feature type="compositionally biased region" description="Polar residues" evidence="1">
    <location>
        <begin position="204"/>
        <end position="217"/>
    </location>
</feature>
<name>A0ABU5U1G4_9CYAN</name>